<dbReference type="AlphaFoldDB" id="A0A809RYC4"/>
<proteinExistence type="inferred from homology"/>
<feature type="binding site" evidence="7">
    <location>
        <position position="77"/>
    </location>
    <ligand>
        <name>Ni(2+)</name>
        <dbReference type="ChEBI" id="CHEBI:49786"/>
    </ligand>
</feature>
<dbReference type="InterPro" id="IPR027271">
    <property type="entry name" value="Acetolactate_synth/TF_NikR_C"/>
</dbReference>
<evidence type="ECO:0000313" key="12">
    <source>
        <dbReference type="Proteomes" id="UP000662914"/>
    </source>
</evidence>
<evidence type="ECO:0000256" key="4">
    <source>
        <dbReference type="ARBA" id="ARBA00023015"/>
    </source>
</evidence>
<keyword evidence="6 7" id="KW-0804">Transcription</keyword>
<organism evidence="11 12">
    <name type="scientific">Candidatus Desulfobacillus denitrificans</name>
    <dbReference type="NCBI Taxonomy" id="2608985"/>
    <lineage>
        <taxon>Bacteria</taxon>
        <taxon>Pseudomonadati</taxon>
        <taxon>Pseudomonadota</taxon>
        <taxon>Betaproteobacteria</taxon>
        <taxon>Candidatus Desulfobacillus</taxon>
    </lineage>
</organism>
<evidence type="ECO:0000256" key="3">
    <source>
        <dbReference type="ARBA" id="ARBA00022723"/>
    </source>
</evidence>
<dbReference type="Pfam" id="PF08753">
    <property type="entry name" value="NikR_C"/>
    <property type="match status" value="1"/>
</dbReference>
<reference evidence="11" key="1">
    <citation type="journal article" name="DNA Res.">
        <title>The physiological potential of anammox bacteria as revealed by their core genome structure.</title>
        <authorList>
            <person name="Okubo T."/>
            <person name="Toyoda A."/>
            <person name="Fukuhara K."/>
            <person name="Uchiyama I."/>
            <person name="Harigaya Y."/>
            <person name="Kuroiwa M."/>
            <person name="Suzuki T."/>
            <person name="Murakami Y."/>
            <person name="Suwa Y."/>
            <person name="Takami H."/>
        </authorList>
    </citation>
    <scope>NUCLEOTIDE SEQUENCE</scope>
    <source>
        <strain evidence="11">317325-3</strain>
    </source>
</reference>
<dbReference type="InterPro" id="IPR045865">
    <property type="entry name" value="ACT-like_dom_sf"/>
</dbReference>
<evidence type="ECO:0000256" key="6">
    <source>
        <dbReference type="ARBA" id="ARBA00023163"/>
    </source>
</evidence>
<dbReference type="EMBL" id="AP021857">
    <property type="protein sequence ID" value="BBO21196.1"/>
    <property type="molecule type" value="Genomic_DNA"/>
</dbReference>
<dbReference type="NCBIfam" id="NF002169">
    <property type="entry name" value="PRK01002.1"/>
    <property type="match status" value="1"/>
</dbReference>
<dbReference type="NCBIfam" id="NF002815">
    <property type="entry name" value="PRK02967.1"/>
    <property type="match status" value="1"/>
</dbReference>
<comment type="cofactor">
    <cofactor evidence="7">
        <name>Ni(2+)</name>
        <dbReference type="ChEBI" id="CHEBI:49786"/>
    </cofactor>
    <text evidence="7">Binds 1 nickel ion per subunit.</text>
</comment>
<dbReference type="GO" id="GO:0003677">
    <property type="term" value="F:DNA binding"/>
    <property type="evidence" value="ECO:0007669"/>
    <property type="project" value="UniProtKB-KW"/>
</dbReference>
<dbReference type="PANTHER" id="PTHR34719:SF2">
    <property type="entry name" value="NICKEL-RESPONSIVE REGULATOR"/>
    <property type="match status" value="1"/>
</dbReference>
<feature type="domain" description="Ribbon-helix-helix protein CopG" evidence="9">
    <location>
        <begin position="2"/>
        <end position="41"/>
    </location>
</feature>
<gene>
    <name evidence="11" type="ORF">DSYM_18950</name>
</gene>
<protein>
    <recommendedName>
        <fullName evidence="7">Putative nickel-responsive regulator</fullName>
    </recommendedName>
</protein>
<feature type="region of interest" description="Disordered" evidence="8">
    <location>
        <begin position="136"/>
        <end position="163"/>
    </location>
</feature>
<keyword evidence="3 7" id="KW-0479">Metal-binding</keyword>
<feature type="binding site" evidence="7">
    <location>
        <position position="90"/>
    </location>
    <ligand>
        <name>Ni(2+)</name>
        <dbReference type="ChEBI" id="CHEBI:49786"/>
    </ligand>
</feature>
<dbReference type="Proteomes" id="UP000662914">
    <property type="component" value="Chromosome"/>
</dbReference>
<accession>A0A809RYC4</accession>
<evidence type="ECO:0000256" key="7">
    <source>
        <dbReference type="HAMAP-Rule" id="MF_00476"/>
    </source>
</evidence>
<dbReference type="NCBIfam" id="NF003381">
    <property type="entry name" value="PRK04460.1"/>
    <property type="match status" value="1"/>
</dbReference>
<comment type="function">
    <text evidence="7">Transcriptional regulator.</text>
</comment>
<feature type="compositionally biased region" description="Basic residues" evidence="8">
    <location>
        <begin position="138"/>
        <end position="148"/>
    </location>
</feature>
<feature type="binding site" evidence="7">
    <location>
        <position position="88"/>
    </location>
    <ligand>
        <name>Ni(2+)</name>
        <dbReference type="ChEBI" id="CHEBI:49786"/>
    </ligand>
</feature>
<evidence type="ECO:0000256" key="5">
    <source>
        <dbReference type="ARBA" id="ARBA00023125"/>
    </source>
</evidence>
<evidence type="ECO:0000259" key="10">
    <source>
        <dbReference type="Pfam" id="PF08753"/>
    </source>
</evidence>
<evidence type="ECO:0000256" key="1">
    <source>
        <dbReference type="ARBA" id="ARBA00008478"/>
    </source>
</evidence>
<evidence type="ECO:0000313" key="11">
    <source>
        <dbReference type="EMBL" id="BBO21196.1"/>
    </source>
</evidence>
<dbReference type="SUPFAM" id="SSF55021">
    <property type="entry name" value="ACT-like"/>
    <property type="match status" value="1"/>
</dbReference>
<dbReference type="HAMAP" id="MF_00476">
    <property type="entry name" value="NikR"/>
    <property type="match status" value="1"/>
</dbReference>
<evidence type="ECO:0000256" key="2">
    <source>
        <dbReference type="ARBA" id="ARBA00022596"/>
    </source>
</evidence>
<dbReference type="InterPro" id="IPR014864">
    <property type="entry name" value="TF_NikR_Ni-bd_C"/>
</dbReference>
<dbReference type="Gene3D" id="3.30.70.1150">
    <property type="entry name" value="ACT-like. Chain A, domain 2"/>
    <property type="match status" value="1"/>
</dbReference>
<dbReference type="InterPro" id="IPR013321">
    <property type="entry name" value="Arc_rbn_hlx_hlx"/>
</dbReference>
<feature type="binding site" evidence="7">
    <location>
        <position position="96"/>
    </location>
    <ligand>
        <name>Ni(2+)</name>
        <dbReference type="ChEBI" id="CHEBI:49786"/>
    </ligand>
</feature>
<dbReference type="PANTHER" id="PTHR34719">
    <property type="entry name" value="NICKEL-RESPONSIVE REGULATOR"/>
    <property type="match status" value="1"/>
</dbReference>
<dbReference type="GO" id="GO:0010045">
    <property type="term" value="P:response to nickel cation"/>
    <property type="evidence" value="ECO:0007669"/>
    <property type="project" value="InterPro"/>
</dbReference>
<dbReference type="CDD" id="cd22231">
    <property type="entry name" value="RHH_NikR_HicB-like"/>
    <property type="match status" value="1"/>
</dbReference>
<sequence length="163" mass="18688">MERFTISLDEKLAKEFDRLIRSHGYSNRSEAVRDILRQRLEASRLEREEAPDCIAALSYIYNHHERDLAERLTAHSHDHHDLTVSTMHAHLDHDHCMETVILRGPTKAVRAFADATMAERGVRHGALNMVPADVNAGRQHRHGHPHHHGGPDHPYHVHSRPKS</sequence>
<dbReference type="Pfam" id="PF01402">
    <property type="entry name" value="RHH_1"/>
    <property type="match status" value="1"/>
</dbReference>
<dbReference type="SUPFAM" id="SSF47598">
    <property type="entry name" value="Ribbon-helix-helix"/>
    <property type="match status" value="1"/>
</dbReference>
<dbReference type="KEGG" id="ddz:DSYM_18950"/>
<dbReference type="InterPro" id="IPR022988">
    <property type="entry name" value="Ni_resp_reg_NikR"/>
</dbReference>
<dbReference type="GO" id="GO:0016151">
    <property type="term" value="F:nickel cation binding"/>
    <property type="evidence" value="ECO:0007669"/>
    <property type="project" value="UniProtKB-UniRule"/>
</dbReference>
<dbReference type="InterPro" id="IPR050192">
    <property type="entry name" value="CopG/NikR_regulator"/>
</dbReference>
<evidence type="ECO:0000259" key="9">
    <source>
        <dbReference type="Pfam" id="PF01402"/>
    </source>
</evidence>
<dbReference type="InterPro" id="IPR010985">
    <property type="entry name" value="Ribbon_hlx_hlx"/>
</dbReference>
<keyword evidence="5 7" id="KW-0238">DNA-binding</keyword>
<name>A0A809RYC4_9PROT</name>
<dbReference type="GO" id="GO:0003700">
    <property type="term" value="F:DNA-binding transcription factor activity"/>
    <property type="evidence" value="ECO:0007669"/>
    <property type="project" value="UniProtKB-UniRule"/>
</dbReference>
<dbReference type="Gene3D" id="1.10.1220.10">
    <property type="entry name" value="Met repressor-like"/>
    <property type="match status" value="1"/>
</dbReference>
<keyword evidence="4 7" id="KW-0805">Transcription regulation</keyword>
<feature type="domain" description="Transcription factor NikR nickel binding C-terminal" evidence="10">
    <location>
        <begin position="54"/>
        <end position="130"/>
    </location>
</feature>
<comment type="similarity">
    <text evidence="1 7">Belongs to the transcriptional regulatory CopG/NikR family.</text>
</comment>
<dbReference type="InterPro" id="IPR002145">
    <property type="entry name" value="CopG"/>
</dbReference>
<keyword evidence="2 7" id="KW-0533">Nickel</keyword>
<evidence type="ECO:0000256" key="8">
    <source>
        <dbReference type="SAM" id="MobiDB-lite"/>
    </source>
</evidence>